<evidence type="ECO:0000256" key="2">
    <source>
        <dbReference type="ARBA" id="ARBA00023125"/>
    </source>
</evidence>
<evidence type="ECO:0000256" key="1">
    <source>
        <dbReference type="ARBA" id="ARBA00023015"/>
    </source>
</evidence>
<name>A0A1M5U7N9_9CLOT</name>
<dbReference type="RefSeq" id="WP_072830405.1">
    <property type="nucleotide sequence ID" value="NZ_FQXP01000003.1"/>
</dbReference>
<dbReference type="Gene3D" id="1.10.10.10">
    <property type="entry name" value="Winged helix-like DNA-binding domain superfamily/Winged helix DNA-binding domain"/>
    <property type="match status" value="1"/>
</dbReference>
<dbReference type="GO" id="GO:0003677">
    <property type="term" value="F:DNA binding"/>
    <property type="evidence" value="ECO:0007669"/>
    <property type="project" value="UniProtKB-KW"/>
</dbReference>
<dbReference type="GO" id="GO:0003700">
    <property type="term" value="F:DNA-binding transcription factor activity"/>
    <property type="evidence" value="ECO:0007669"/>
    <property type="project" value="InterPro"/>
</dbReference>
<reference evidence="5 6" key="1">
    <citation type="submission" date="2016-11" db="EMBL/GenBank/DDBJ databases">
        <authorList>
            <person name="Jaros S."/>
            <person name="Januszkiewicz K."/>
            <person name="Wedrychowicz H."/>
        </authorList>
    </citation>
    <scope>NUCLEOTIDE SEQUENCE [LARGE SCALE GENOMIC DNA]</scope>
    <source>
        <strain evidence="5 6">DSM 3089</strain>
    </source>
</reference>
<dbReference type="InterPro" id="IPR000524">
    <property type="entry name" value="Tscrpt_reg_HTH_GntR"/>
</dbReference>
<keyword evidence="2 5" id="KW-0238">DNA-binding</keyword>
<evidence type="ECO:0000313" key="6">
    <source>
        <dbReference type="Proteomes" id="UP000184526"/>
    </source>
</evidence>
<dbReference type="InterPro" id="IPR036388">
    <property type="entry name" value="WH-like_DNA-bd_sf"/>
</dbReference>
<dbReference type="PANTHER" id="PTHR38445">
    <property type="entry name" value="HTH-TYPE TRANSCRIPTIONAL REPRESSOR YTRA"/>
    <property type="match status" value="1"/>
</dbReference>
<dbReference type="PROSITE" id="PS50949">
    <property type="entry name" value="HTH_GNTR"/>
    <property type="match status" value="1"/>
</dbReference>
<keyword evidence="3" id="KW-0804">Transcription</keyword>
<keyword evidence="1" id="KW-0805">Transcription regulation</keyword>
<dbReference type="Proteomes" id="UP000184526">
    <property type="component" value="Unassembled WGS sequence"/>
</dbReference>
<evidence type="ECO:0000259" key="4">
    <source>
        <dbReference type="PROSITE" id="PS50949"/>
    </source>
</evidence>
<dbReference type="EMBL" id="FQXP01000003">
    <property type="protein sequence ID" value="SHH58938.1"/>
    <property type="molecule type" value="Genomic_DNA"/>
</dbReference>
<evidence type="ECO:0000313" key="5">
    <source>
        <dbReference type="EMBL" id="SHH58938.1"/>
    </source>
</evidence>
<proteinExistence type="predicted"/>
<dbReference type="SUPFAM" id="SSF46785">
    <property type="entry name" value="Winged helix' DNA-binding domain"/>
    <property type="match status" value="1"/>
</dbReference>
<dbReference type="Pfam" id="PF00392">
    <property type="entry name" value="GntR"/>
    <property type="match status" value="1"/>
</dbReference>
<dbReference type="PANTHER" id="PTHR38445:SF6">
    <property type="entry name" value="GNTR-FAMILY TRANSCRIPTIONAL REGULATOR"/>
    <property type="match status" value="1"/>
</dbReference>
<dbReference type="CDD" id="cd07377">
    <property type="entry name" value="WHTH_GntR"/>
    <property type="match status" value="1"/>
</dbReference>
<protein>
    <submittedName>
        <fullName evidence="5">DNA-binding transcriptional regulator YhcF, GntR family</fullName>
    </submittedName>
</protein>
<accession>A0A1M5U7N9</accession>
<keyword evidence="6" id="KW-1185">Reference proteome</keyword>
<dbReference type="SMART" id="SM00345">
    <property type="entry name" value="HTH_GNTR"/>
    <property type="match status" value="1"/>
</dbReference>
<sequence length="122" mass="13989">MPWDFDPDKPIYIQLVDKIKFDIISGKIGVGEKLSSVRDMAQEAGVNPNTMQRALSELEREDLIYSQRTSGRFVTDDAMLIKSVKNNYANKIIEETIKGLMPLGYSKNELVELIEDYLREMD</sequence>
<dbReference type="AlphaFoldDB" id="A0A1M5U7N9"/>
<dbReference type="InterPro" id="IPR036390">
    <property type="entry name" value="WH_DNA-bd_sf"/>
</dbReference>
<organism evidence="5 6">
    <name type="scientific">Clostridium collagenovorans DSM 3089</name>
    <dbReference type="NCBI Taxonomy" id="1121306"/>
    <lineage>
        <taxon>Bacteria</taxon>
        <taxon>Bacillati</taxon>
        <taxon>Bacillota</taxon>
        <taxon>Clostridia</taxon>
        <taxon>Eubacteriales</taxon>
        <taxon>Clostridiaceae</taxon>
        <taxon>Clostridium</taxon>
    </lineage>
</organism>
<dbReference type="STRING" id="1121306.SAMN02745196_00877"/>
<gene>
    <name evidence="5" type="ORF">SAMN02745196_00877</name>
</gene>
<evidence type="ECO:0000256" key="3">
    <source>
        <dbReference type="ARBA" id="ARBA00023163"/>
    </source>
</evidence>
<feature type="domain" description="HTH gntR-type" evidence="4">
    <location>
        <begin position="9"/>
        <end position="77"/>
    </location>
</feature>
<dbReference type="OrthoDB" id="163333at2"/>